<evidence type="ECO:0000313" key="1">
    <source>
        <dbReference type="EMBL" id="KAK3229094.1"/>
    </source>
</evidence>
<evidence type="ECO:0000313" key="2">
    <source>
        <dbReference type="Proteomes" id="UP001281410"/>
    </source>
</evidence>
<name>A0AAE0B4G9_9ROSI</name>
<accession>A0AAE0B4G9</accession>
<dbReference type="Proteomes" id="UP001281410">
    <property type="component" value="Unassembled WGS sequence"/>
</dbReference>
<proteinExistence type="predicted"/>
<dbReference type="InterPro" id="IPR051942">
    <property type="entry name" value="DENN_domain_containing_2"/>
</dbReference>
<organism evidence="1 2">
    <name type="scientific">Dipteronia sinensis</name>
    <dbReference type="NCBI Taxonomy" id="43782"/>
    <lineage>
        <taxon>Eukaryota</taxon>
        <taxon>Viridiplantae</taxon>
        <taxon>Streptophyta</taxon>
        <taxon>Embryophyta</taxon>
        <taxon>Tracheophyta</taxon>
        <taxon>Spermatophyta</taxon>
        <taxon>Magnoliopsida</taxon>
        <taxon>eudicotyledons</taxon>
        <taxon>Gunneridae</taxon>
        <taxon>Pentapetalae</taxon>
        <taxon>rosids</taxon>
        <taxon>malvids</taxon>
        <taxon>Sapindales</taxon>
        <taxon>Sapindaceae</taxon>
        <taxon>Hippocastanoideae</taxon>
        <taxon>Acereae</taxon>
        <taxon>Dipteronia</taxon>
    </lineage>
</organism>
<reference evidence="1" key="1">
    <citation type="journal article" date="2023" name="Plant J.">
        <title>Genome sequences and population genomics provide insights into the demographic history, inbreeding, and mutation load of two 'living fossil' tree species of Dipteronia.</title>
        <authorList>
            <person name="Feng Y."/>
            <person name="Comes H.P."/>
            <person name="Chen J."/>
            <person name="Zhu S."/>
            <person name="Lu R."/>
            <person name="Zhang X."/>
            <person name="Li P."/>
            <person name="Qiu J."/>
            <person name="Olsen K.M."/>
            <person name="Qiu Y."/>
        </authorList>
    </citation>
    <scope>NUCLEOTIDE SEQUENCE</scope>
    <source>
        <strain evidence="1">NBL</strain>
    </source>
</reference>
<protein>
    <submittedName>
        <fullName evidence="1">Uncharacterized protein</fullName>
    </submittedName>
</protein>
<dbReference type="PANTHER" id="PTHR15288">
    <property type="entry name" value="DENN DOMAIN-CONTAINING PROTEIN 2"/>
    <property type="match status" value="1"/>
</dbReference>
<dbReference type="AlphaFoldDB" id="A0AAE0B4G9"/>
<sequence length="247" mass="27670">MRDCVTKRGSPPGGSLEDCADRFLSHLSHFEDRVALVSGIQLQGVNAVSWWLDRGASQSSNWCLNWKLSVGTSRMSNKEETGSPGWSASFFMQTTEDVTKGPKLLLLLPLLFILHDHIHRSLKEPSRLFKSMVVVGLHPNCDIKSLKRQYIARKSETPGKLQTALNYQNQSRVEPNIEPQVLFVYPREKQLPLKNKDLLSYCFPGGFGDGPTSEHVPEPQLDKFVACKSSNRFGATIGTEEIVNEVK</sequence>
<gene>
    <name evidence="1" type="ORF">Dsin_000975</name>
</gene>
<dbReference type="EMBL" id="JANJYJ010000001">
    <property type="protein sequence ID" value="KAK3229094.1"/>
    <property type="molecule type" value="Genomic_DNA"/>
</dbReference>
<dbReference type="PANTHER" id="PTHR15288:SF4">
    <property type="entry name" value="OS02G0777100 PROTEIN"/>
    <property type="match status" value="1"/>
</dbReference>
<comment type="caution">
    <text evidence="1">The sequence shown here is derived from an EMBL/GenBank/DDBJ whole genome shotgun (WGS) entry which is preliminary data.</text>
</comment>
<keyword evidence="2" id="KW-1185">Reference proteome</keyword>